<comment type="caution">
    <text evidence="9">The sequence shown here is derived from an EMBL/GenBank/DDBJ whole genome shotgun (WGS) entry which is preliminary data.</text>
</comment>
<keyword evidence="3" id="KW-0285">Flavoprotein</keyword>
<evidence type="ECO:0000313" key="9">
    <source>
        <dbReference type="EMBL" id="KAJ7699661.1"/>
    </source>
</evidence>
<evidence type="ECO:0000259" key="8">
    <source>
        <dbReference type="Pfam" id="PF05199"/>
    </source>
</evidence>
<keyword evidence="4" id="KW-0732">Signal</keyword>
<organism evidence="9 10">
    <name type="scientific">Mycena rosella</name>
    <name type="common">Pink bonnet</name>
    <name type="synonym">Agaricus rosellus</name>
    <dbReference type="NCBI Taxonomy" id="1033263"/>
    <lineage>
        <taxon>Eukaryota</taxon>
        <taxon>Fungi</taxon>
        <taxon>Dikarya</taxon>
        <taxon>Basidiomycota</taxon>
        <taxon>Agaricomycotina</taxon>
        <taxon>Agaricomycetes</taxon>
        <taxon>Agaricomycetidae</taxon>
        <taxon>Agaricales</taxon>
        <taxon>Marasmiineae</taxon>
        <taxon>Mycenaceae</taxon>
        <taxon>Mycena</taxon>
    </lineage>
</organism>
<dbReference type="Gene3D" id="3.30.560.10">
    <property type="entry name" value="Glucose Oxidase, domain 3"/>
    <property type="match status" value="1"/>
</dbReference>
<evidence type="ECO:0000256" key="2">
    <source>
        <dbReference type="ARBA" id="ARBA00010790"/>
    </source>
</evidence>
<dbReference type="PANTHER" id="PTHR11552">
    <property type="entry name" value="GLUCOSE-METHANOL-CHOLINE GMC OXIDOREDUCTASE"/>
    <property type="match status" value="1"/>
</dbReference>
<protein>
    <submittedName>
        <fullName evidence="9">FAD-linked reductase</fullName>
    </submittedName>
</protein>
<reference evidence="9" key="1">
    <citation type="submission" date="2023-03" db="EMBL/GenBank/DDBJ databases">
        <title>Massive genome expansion in bonnet fungi (Mycena s.s.) driven by repeated elements and novel gene families across ecological guilds.</title>
        <authorList>
            <consortium name="Lawrence Berkeley National Laboratory"/>
            <person name="Harder C.B."/>
            <person name="Miyauchi S."/>
            <person name="Viragh M."/>
            <person name="Kuo A."/>
            <person name="Thoen E."/>
            <person name="Andreopoulos B."/>
            <person name="Lu D."/>
            <person name="Skrede I."/>
            <person name="Drula E."/>
            <person name="Henrissat B."/>
            <person name="Morin E."/>
            <person name="Kohler A."/>
            <person name="Barry K."/>
            <person name="LaButti K."/>
            <person name="Morin E."/>
            <person name="Salamov A."/>
            <person name="Lipzen A."/>
            <person name="Mereny Z."/>
            <person name="Hegedus B."/>
            <person name="Baldrian P."/>
            <person name="Stursova M."/>
            <person name="Weitz H."/>
            <person name="Taylor A."/>
            <person name="Grigoriev I.V."/>
            <person name="Nagy L.G."/>
            <person name="Martin F."/>
            <person name="Kauserud H."/>
        </authorList>
    </citation>
    <scope>NUCLEOTIDE SEQUENCE</scope>
    <source>
        <strain evidence="9">CBHHK067</strain>
    </source>
</reference>
<feature type="non-terminal residue" evidence="9">
    <location>
        <position position="133"/>
    </location>
</feature>
<feature type="non-terminal residue" evidence="9">
    <location>
        <position position="1"/>
    </location>
</feature>
<evidence type="ECO:0000313" key="10">
    <source>
        <dbReference type="Proteomes" id="UP001221757"/>
    </source>
</evidence>
<dbReference type="Proteomes" id="UP001221757">
    <property type="component" value="Unassembled WGS sequence"/>
</dbReference>
<keyword evidence="10" id="KW-1185">Reference proteome</keyword>
<dbReference type="GO" id="GO:0016614">
    <property type="term" value="F:oxidoreductase activity, acting on CH-OH group of donors"/>
    <property type="evidence" value="ECO:0007669"/>
    <property type="project" value="InterPro"/>
</dbReference>
<dbReference type="AlphaFoldDB" id="A0AAD7DV42"/>
<sequence>VQHPFSRGSVHIQSSDPLQQPLIDPRYLTHDFGAHLFSLLAGYRALEKLAQTPPLANIVAKQLMPAPSMSDEEPSLMCILVGTAAMARRDLGGVVSSTLKVHGTANLRVADASVIPLPVAAHIQATVYAIGEK</sequence>
<evidence type="ECO:0000256" key="5">
    <source>
        <dbReference type="ARBA" id="ARBA00022827"/>
    </source>
</evidence>
<dbReference type="GO" id="GO:0050660">
    <property type="term" value="F:flavin adenine dinucleotide binding"/>
    <property type="evidence" value="ECO:0007669"/>
    <property type="project" value="InterPro"/>
</dbReference>
<comment type="similarity">
    <text evidence="2">Belongs to the GMC oxidoreductase family.</text>
</comment>
<name>A0AAD7DV42_MYCRO</name>
<evidence type="ECO:0000256" key="4">
    <source>
        <dbReference type="ARBA" id="ARBA00022729"/>
    </source>
</evidence>
<gene>
    <name evidence="9" type="ORF">B0H17DRAFT_901614</name>
</gene>
<dbReference type="InterPro" id="IPR036188">
    <property type="entry name" value="FAD/NAD-bd_sf"/>
</dbReference>
<dbReference type="SUPFAM" id="SSF54373">
    <property type="entry name" value="FAD-linked reductases, C-terminal domain"/>
    <property type="match status" value="1"/>
</dbReference>
<dbReference type="Pfam" id="PF05199">
    <property type="entry name" value="GMC_oxred_C"/>
    <property type="match status" value="1"/>
</dbReference>
<dbReference type="Gene3D" id="3.50.50.60">
    <property type="entry name" value="FAD/NAD(P)-binding domain"/>
    <property type="match status" value="1"/>
</dbReference>
<evidence type="ECO:0000256" key="1">
    <source>
        <dbReference type="ARBA" id="ARBA00001974"/>
    </source>
</evidence>
<dbReference type="InterPro" id="IPR012132">
    <property type="entry name" value="GMC_OxRdtase"/>
</dbReference>
<accession>A0AAD7DV42</accession>
<evidence type="ECO:0000256" key="3">
    <source>
        <dbReference type="ARBA" id="ARBA00022630"/>
    </source>
</evidence>
<keyword evidence="6" id="KW-0560">Oxidoreductase</keyword>
<proteinExistence type="inferred from homology"/>
<keyword evidence="5" id="KW-0274">FAD</keyword>
<dbReference type="PANTHER" id="PTHR11552:SF201">
    <property type="entry name" value="GLUCOSE-METHANOL-CHOLINE OXIDOREDUCTASE N-TERMINAL DOMAIN-CONTAINING PROTEIN"/>
    <property type="match status" value="1"/>
</dbReference>
<dbReference type="InterPro" id="IPR007867">
    <property type="entry name" value="GMC_OxRtase_C"/>
</dbReference>
<dbReference type="SUPFAM" id="SSF51905">
    <property type="entry name" value="FAD/NAD(P)-binding domain"/>
    <property type="match status" value="1"/>
</dbReference>
<keyword evidence="7" id="KW-0325">Glycoprotein</keyword>
<evidence type="ECO:0000256" key="6">
    <source>
        <dbReference type="ARBA" id="ARBA00023002"/>
    </source>
</evidence>
<comment type="cofactor">
    <cofactor evidence="1">
        <name>FAD</name>
        <dbReference type="ChEBI" id="CHEBI:57692"/>
    </cofactor>
</comment>
<dbReference type="EMBL" id="JARKIE010000022">
    <property type="protein sequence ID" value="KAJ7699661.1"/>
    <property type="molecule type" value="Genomic_DNA"/>
</dbReference>
<feature type="domain" description="Glucose-methanol-choline oxidoreductase C-terminal" evidence="8">
    <location>
        <begin position="4"/>
        <end position="131"/>
    </location>
</feature>
<evidence type="ECO:0000256" key="7">
    <source>
        <dbReference type="ARBA" id="ARBA00023180"/>
    </source>
</evidence>